<dbReference type="Proteomes" id="UP000011715">
    <property type="component" value="Unassembled WGS sequence"/>
</dbReference>
<evidence type="ECO:0000313" key="4">
    <source>
        <dbReference type="Proteomes" id="UP000011715"/>
    </source>
</evidence>
<feature type="region of interest" description="Disordered" evidence="1">
    <location>
        <begin position="124"/>
        <end position="156"/>
    </location>
</feature>
<reference evidence="4" key="2">
    <citation type="submission" date="2010-05" db="EMBL/GenBank/DDBJ databases">
        <title>The genome sequence of Magnaporthe poae strain ATCC 64411.</title>
        <authorList>
            <person name="Ma L.-J."/>
            <person name="Dead R."/>
            <person name="Young S."/>
            <person name="Zeng Q."/>
            <person name="Koehrsen M."/>
            <person name="Alvarado L."/>
            <person name="Berlin A."/>
            <person name="Chapman S.B."/>
            <person name="Chen Z."/>
            <person name="Freedman E."/>
            <person name="Gellesch M."/>
            <person name="Goldberg J."/>
            <person name="Griggs A."/>
            <person name="Gujja S."/>
            <person name="Heilman E.R."/>
            <person name="Heiman D."/>
            <person name="Hepburn T."/>
            <person name="Howarth C."/>
            <person name="Jen D."/>
            <person name="Larson L."/>
            <person name="Mehta T."/>
            <person name="Neiman D."/>
            <person name="Pearson M."/>
            <person name="Roberts A."/>
            <person name="Saif S."/>
            <person name="Shea T."/>
            <person name="Shenoy N."/>
            <person name="Sisk P."/>
            <person name="Stolte C."/>
            <person name="Sykes S."/>
            <person name="Walk T."/>
            <person name="White J."/>
            <person name="Yandava C."/>
            <person name="Haas B."/>
            <person name="Nusbaum C."/>
            <person name="Birren B."/>
        </authorList>
    </citation>
    <scope>NUCLEOTIDE SEQUENCE [LARGE SCALE GENOMIC DNA]</scope>
    <source>
        <strain evidence="4">ATCC 64411 / 73-15</strain>
    </source>
</reference>
<evidence type="ECO:0000256" key="1">
    <source>
        <dbReference type="SAM" id="MobiDB-lite"/>
    </source>
</evidence>
<name>A0A0C4DYU5_MAGP6</name>
<organism evidence="3 4">
    <name type="scientific">Magnaporthiopsis poae (strain ATCC 64411 / 73-15)</name>
    <name type="common">Kentucky bluegrass fungus</name>
    <name type="synonym">Magnaporthe poae</name>
    <dbReference type="NCBI Taxonomy" id="644358"/>
    <lineage>
        <taxon>Eukaryota</taxon>
        <taxon>Fungi</taxon>
        <taxon>Dikarya</taxon>
        <taxon>Ascomycota</taxon>
        <taxon>Pezizomycotina</taxon>
        <taxon>Sordariomycetes</taxon>
        <taxon>Sordariomycetidae</taxon>
        <taxon>Magnaporthales</taxon>
        <taxon>Magnaporthaceae</taxon>
        <taxon>Magnaporthiopsis</taxon>
    </lineage>
</organism>
<gene>
    <name evidence="2" type="ORF">MAPG_05224</name>
</gene>
<reference evidence="3" key="5">
    <citation type="submission" date="2015-06" db="UniProtKB">
        <authorList>
            <consortium name="EnsemblFungi"/>
        </authorList>
    </citation>
    <scope>IDENTIFICATION</scope>
    <source>
        <strain evidence="3">ATCC 64411</strain>
    </source>
</reference>
<reference evidence="2" key="1">
    <citation type="submission" date="2010-05" db="EMBL/GenBank/DDBJ databases">
        <title>The Genome Sequence of Magnaporthe poae strain ATCC 64411.</title>
        <authorList>
            <consortium name="The Broad Institute Genome Sequencing Platform"/>
            <consortium name="Broad Institute Genome Sequencing Center for Infectious Disease"/>
            <person name="Ma L.-J."/>
            <person name="Dead R."/>
            <person name="Young S."/>
            <person name="Zeng Q."/>
            <person name="Koehrsen M."/>
            <person name="Alvarado L."/>
            <person name="Berlin A."/>
            <person name="Chapman S.B."/>
            <person name="Chen Z."/>
            <person name="Freedman E."/>
            <person name="Gellesch M."/>
            <person name="Goldberg J."/>
            <person name="Griggs A."/>
            <person name="Gujja S."/>
            <person name="Heilman E.R."/>
            <person name="Heiman D."/>
            <person name="Hepburn T."/>
            <person name="Howarth C."/>
            <person name="Jen D."/>
            <person name="Larson L."/>
            <person name="Mehta T."/>
            <person name="Neiman D."/>
            <person name="Pearson M."/>
            <person name="Roberts A."/>
            <person name="Saif S."/>
            <person name="Shea T."/>
            <person name="Shenoy N."/>
            <person name="Sisk P."/>
            <person name="Stolte C."/>
            <person name="Sykes S."/>
            <person name="Walk T."/>
            <person name="White J."/>
            <person name="Yandava C."/>
            <person name="Haas B."/>
            <person name="Nusbaum C."/>
            <person name="Birren B."/>
        </authorList>
    </citation>
    <scope>NUCLEOTIDE SEQUENCE</scope>
    <source>
        <strain evidence="2">ATCC 64411</strain>
    </source>
</reference>
<sequence length="156" mass="17089">MVSQLLFNLCARRWPIHPCVFWNCSVGAVGGPPLETRGPRNDRHMGPKLAIGKSLPCCATLFTSTQDIARPPAVEGYTGRNPLSKSSNGRFEHHSDRNWWSGGRAVGRKRSLAGLGWLEVGLGDHKHSGSESSVEDGDGKIKRVEKINKHANQPEI</sequence>
<reference evidence="2" key="3">
    <citation type="submission" date="2011-03" db="EMBL/GenBank/DDBJ databases">
        <title>Annotation of Magnaporthe poae ATCC 64411.</title>
        <authorList>
            <person name="Ma L.-J."/>
            <person name="Dead R."/>
            <person name="Young S.K."/>
            <person name="Zeng Q."/>
            <person name="Gargeya S."/>
            <person name="Fitzgerald M."/>
            <person name="Haas B."/>
            <person name="Abouelleil A."/>
            <person name="Alvarado L."/>
            <person name="Arachchi H.M."/>
            <person name="Berlin A."/>
            <person name="Brown A."/>
            <person name="Chapman S.B."/>
            <person name="Chen Z."/>
            <person name="Dunbar C."/>
            <person name="Freedman E."/>
            <person name="Gearin G."/>
            <person name="Gellesch M."/>
            <person name="Goldberg J."/>
            <person name="Griggs A."/>
            <person name="Gujja S."/>
            <person name="Heiman D."/>
            <person name="Howarth C."/>
            <person name="Larson L."/>
            <person name="Lui A."/>
            <person name="MacDonald P.J.P."/>
            <person name="Mehta T."/>
            <person name="Montmayeur A."/>
            <person name="Murphy C."/>
            <person name="Neiman D."/>
            <person name="Pearson M."/>
            <person name="Priest M."/>
            <person name="Roberts A."/>
            <person name="Saif S."/>
            <person name="Shea T."/>
            <person name="Shenoy N."/>
            <person name="Sisk P."/>
            <person name="Stolte C."/>
            <person name="Sykes S."/>
            <person name="Yandava C."/>
            <person name="Wortman J."/>
            <person name="Nusbaum C."/>
            <person name="Birren B."/>
        </authorList>
    </citation>
    <scope>NUCLEOTIDE SEQUENCE</scope>
    <source>
        <strain evidence="2">ATCC 64411</strain>
    </source>
</reference>
<feature type="compositionally biased region" description="Basic and acidic residues" evidence="1">
    <location>
        <begin position="137"/>
        <end position="148"/>
    </location>
</feature>
<feature type="region of interest" description="Disordered" evidence="1">
    <location>
        <begin position="72"/>
        <end position="96"/>
    </location>
</feature>
<dbReference type="EnsemblFungi" id="MAPG_05224T0">
    <property type="protein sequence ID" value="MAPG_05224T0"/>
    <property type="gene ID" value="MAPG_05224"/>
</dbReference>
<reference evidence="3" key="4">
    <citation type="journal article" date="2015" name="G3 (Bethesda)">
        <title>Genome sequences of three phytopathogenic species of the Magnaporthaceae family of fungi.</title>
        <authorList>
            <person name="Okagaki L.H."/>
            <person name="Nunes C.C."/>
            <person name="Sailsbery J."/>
            <person name="Clay B."/>
            <person name="Brown D."/>
            <person name="John T."/>
            <person name="Oh Y."/>
            <person name="Young N."/>
            <person name="Fitzgerald M."/>
            <person name="Haas B.J."/>
            <person name="Zeng Q."/>
            <person name="Young S."/>
            <person name="Adiconis X."/>
            <person name="Fan L."/>
            <person name="Levin J.Z."/>
            <person name="Mitchell T.K."/>
            <person name="Okubara P.A."/>
            <person name="Farman M.L."/>
            <person name="Kohn L.M."/>
            <person name="Birren B."/>
            <person name="Ma L.-J."/>
            <person name="Dean R.A."/>
        </authorList>
    </citation>
    <scope>NUCLEOTIDE SEQUENCE</scope>
    <source>
        <strain evidence="3">ATCC 64411 / 73-15</strain>
    </source>
</reference>
<evidence type="ECO:0000313" key="2">
    <source>
        <dbReference type="EMBL" id="KLU86207.1"/>
    </source>
</evidence>
<evidence type="ECO:0000313" key="3">
    <source>
        <dbReference type="EnsemblFungi" id="MAPG_05224T0"/>
    </source>
</evidence>
<protein>
    <submittedName>
        <fullName evidence="2 3">Uncharacterized protein</fullName>
    </submittedName>
</protein>
<dbReference type="VEuPathDB" id="FungiDB:MAPG_05224"/>
<accession>A0A0C4DYU5</accession>
<proteinExistence type="predicted"/>
<dbReference type="AlphaFoldDB" id="A0A0C4DYU5"/>
<keyword evidence="4" id="KW-1185">Reference proteome</keyword>
<dbReference type="EMBL" id="GL876969">
    <property type="protein sequence ID" value="KLU86207.1"/>
    <property type="molecule type" value="Genomic_DNA"/>
</dbReference>
<dbReference type="EMBL" id="ADBL01001235">
    <property type="status" value="NOT_ANNOTATED_CDS"/>
    <property type="molecule type" value="Genomic_DNA"/>
</dbReference>